<keyword evidence="1" id="KW-0812">Transmembrane</keyword>
<gene>
    <name evidence="2" type="ORF">AOG27_00725</name>
</gene>
<feature type="transmembrane region" description="Helical" evidence="1">
    <location>
        <begin position="12"/>
        <end position="30"/>
    </location>
</feature>
<evidence type="ECO:0000313" key="2">
    <source>
        <dbReference type="EMBL" id="KPM85346.1"/>
    </source>
</evidence>
<evidence type="ECO:0000256" key="1">
    <source>
        <dbReference type="SAM" id="Phobius"/>
    </source>
</evidence>
<proteinExistence type="predicted"/>
<protein>
    <recommendedName>
        <fullName evidence="4">Membrane protein triplicated sequence</fullName>
    </recommendedName>
</protein>
<dbReference type="PATRIC" id="fig|570156.3.peg.143"/>
<organism evidence="2 3">
    <name type="scientific">Pseudoalteromonas lipolytica</name>
    <dbReference type="NCBI Taxonomy" id="570156"/>
    <lineage>
        <taxon>Bacteria</taxon>
        <taxon>Pseudomonadati</taxon>
        <taxon>Pseudomonadota</taxon>
        <taxon>Gammaproteobacteria</taxon>
        <taxon>Alteromonadales</taxon>
        <taxon>Pseudoalteromonadaceae</taxon>
        <taxon>Pseudoalteromonas</taxon>
    </lineage>
</organism>
<dbReference type="RefSeq" id="WP_054551097.1">
    <property type="nucleotide sequence ID" value="NZ_LJTC01000001.1"/>
</dbReference>
<keyword evidence="1" id="KW-1133">Transmembrane helix</keyword>
<dbReference type="Proteomes" id="UP000050378">
    <property type="component" value="Unassembled WGS sequence"/>
</dbReference>
<comment type="caution">
    <text evidence="2">The sequence shown here is derived from an EMBL/GenBank/DDBJ whole genome shotgun (WGS) entry which is preliminary data.</text>
</comment>
<dbReference type="AlphaFoldDB" id="A0A0P7E6N6"/>
<sequence length="177" mass="20417">MLKLIQDNFGVYLAAFIMWGFLMSFLYNMVKKSSVPNGDKTVMWISLALFISYMMSDPLLNIALGYDILDSSFAYVIWALSDLTILLIVWLIARKRNLAQAPAKLYVYTGLLVNSSLFLAMYFDINYAYTGSWWFWDVYSITVNLMDIMMLIALFSNKDFLGLVKLYRRVRGQAEPA</sequence>
<name>A0A0P7E6N6_9GAMM</name>
<reference evidence="2 3" key="1">
    <citation type="submission" date="2015-09" db="EMBL/GenBank/DDBJ databases">
        <title>Draft Genome Sequence of Pseudoalteromonas lipolytica UCD-48B.</title>
        <authorList>
            <person name="Krusor M."/>
            <person name="Coil D.A."/>
            <person name="Lang J.M."/>
            <person name="Eisen J.A."/>
            <person name="Alexiev A."/>
        </authorList>
    </citation>
    <scope>NUCLEOTIDE SEQUENCE [LARGE SCALE GENOMIC DNA]</scope>
    <source>
        <strain evidence="2 3">UCD-48B</strain>
    </source>
</reference>
<dbReference type="OrthoDB" id="6305908at2"/>
<feature type="transmembrane region" description="Helical" evidence="1">
    <location>
        <begin position="135"/>
        <end position="155"/>
    </location>
</feature>
<dbReference type="STRING" id="570156.AOG27_00725"/>
<feature type="transmembrane region" description="Helical" evidence="1">
    <location>
        <begin position="72"/>
        <end position="93"/>
    </location>
</feature>
<accession>A0A0P7E6N6</accession>
<evidence type="ECO:0008006" key="4">
    <source>
        <dbReference type="Google" id="ProtNLM"/>
    </source>
</evidence>
<evidence type="ECO:0000313" key="3">
    <source>
        <dbReference type="Proteomes" id="UP000050378"/>
    </source>
</evidence>
<dbReference type="EMBL" id="LJTC01000001">
    <property type="protein sequence ID" value="KPM85346.1"/>
    <property type="molecule type" value="Genomic_DNA"/>
</dbReference>
<feature type="transmembrane region" description="Helical" evidence="1">
    <location>
        <begin position="105"/>
        <end position="123"/>
    </location>
</feature>
<keyword evidence="1" id="KW-0472">Membrane</keyword>
<feature type="transmembrane region" description="Helical" evidence="1">
    <location>
        <begin position="42"/>
        <end position="66"/>
    </location>
</feature>